<evidence type="ECO:0000256" key="5">
    <source>
        <dbReference type="ARBA" id="ARBA00023204"/>
    </source>
</evidence>
<dbReference type="InterPro" id="IPR003265">
    <property type="entry name" value="HhH-GPD_domain"/>
</dbReference>
<organism evidence="7 8">
    <name type="scientific">Candidatus Nomurabacteria bacterium RIFCSPLOWO2_01_FULL_40_15</name>
    <dbReference type="NCBI Taxonomy" id="1801772"/>
    <lineage>
        <taxon>Bacteria</taxon>
        <taxon>Candidatus Nomuraibacteriota</taxon>
    </lineage>
</organism>
<dbReference type="AlphaFoldDB" id="A0A1F6X4T0"/>
<evidence type="ECO:0000256" key="1">
    <source>
        <dbReference type="ARBA" id="ARBA00000086"/>
    </source>
</evidence>
<dbReference type="Proteomes" id="UP000176814">
    <property type="component" value="Unassembled WGS sequence"/>
</dbReference>
<name>A0A1F6X4T0_9BACT</name>
<keyword evidence="5" id="KW-0234">DNA repair</keyword>
<dbReference type="PANTHER" id="PTHR43003">
    <property type="entry name" value="DNA-3-METHYLADENINE GLYCOSYLASE"/>
    <property type="match status" value="1"/>
</dbReference>
<dbReference type="PANTHER" id="PTHR43003:SF5">
    <property type="entry name" value="DNA-3-METHYLADENINE GLYCOSYLASE"/>
    <property type="match status" value="1"/>
</dbReference>
<dbReference type="GO" id="GO:0008725">
    <property type="term" value="F:DNA-3-methyladenine glycosylase activity"/>
    <property type="evidence" value="ECO:0007669"/>
    <property type="project" value="TreeGrafter"/>
</dbReference>
<protein>
    <recommendedName>
        <fullName evidence="3">DNA-3-methyladenine glycosylase II</fullName>
        <ecNumber evidence="3">3.2.2.21</ecNumber>
    </recommendedName>
</protein>
<dbReference type="Gene3D" id="1.10.1670.40">
    <property type="match status" value="1"/>
</dbReference>
<dbReference type="GO" id="GO:0006307">
    <property type="term" value="P:DNA alkylation repair"/>
    <property type="evidence" value="ECO:0007669"/>
    <property type="project" value="TreeGrafter"/>
</dbReference>
<dbReference type="EMBL" id="MFUW01000033">
    <property type="protein sequence ID" value="OGI89149.1"/>
    <property type="molecule type" value="Genomic_DNA"/>
</dbReference>
<dbReference type="GO" id="GO:0032993">
    <property type="term" value="C:protein-DNA complex"/>
    <property type="evidence" value="ECO:0007669"/>
    <property type="project" value="TreeGrafter"/>
</dbReference>
<evidence type="ECO:0000313" key="7">
    <source>
        <dbReference type="EMBL" id="OGI89149.1"/>
    </source>
</evidence>
<sequence length="190" mass="21748">MTKKKEIRLKINKKKLRKITPSKNHFLSLSSSIIYQQISTKAGNSIYNKFLSLFKKKKPTPKVFLRISSTRLKSAGISPQKALYLKDLAEKFLDTTINSKNFHTMTDEEVKEHLMQVKGIGPWTADMFLIFALNRKDILPVGDLGTRKGFQKAFNLRALPSVKQMHKLAEPHEGARTNLTLHLWQILDGD</sequence>
<reference evidence="7 8" key="1">
    <citation type="journal article" date="2016" name="Nat. Commun.">
        <title>Thousands of microbial genomes shed light on interconnected biogeochemical processes in an aquifer system.</title>
        <authorList>
            <person name="Anantharaman K."/>
            <person name="Brown C.T."/>
            <person name="Hug L.A."/>
            <person name="Sharon I."/>
            <person name="Castelle C.J."/>
            <person name="Probst A.J."/>
            <person name="Thomas B.C."/>
            <person name="Singh A."/>
            <person name="Wilkins M.J."/>
            <person name="Karaoz U."/>
            <person name="Brodie E.L."/>
            <person name="Williams K.H."/>
            <person name="Hubbard S.S."/>
            <person name="Banfield J.F."/>
        </authorList>
    </citation>
    <scope>NUCLEOTIDE SEQUENCE [LARGE SCALE GENOMIC DNA]</scope>
</reference>
<dbReference type="EC" id="3.2.2.21" evidence="3"/>
<keyword evidence="4" id="KW-0227">DNA damage</keyword>
<dbReference type="Gene3D" id="1.10.340.30">
    <property type="entry name" value="Hypothetical protein, domain 2"/>
    <property type="match status" value="1"/>
</dbReference>
<evidence type="ECO:0000313" key="8">
    <source>
        <dbReference type="Proteomes" id="UP000176814"/>
    </source>
</evidence>
<comment type="similarity">
    <text evidence="2">Belongs to the alkylbase DNA glycosidase AlkA family.</text>
</comment>
<evidence type="ECO:0000259" key="6">
    <source>
        <dbReference type="SMART" id="SM00478"/>
    </source>
</evidence>
<comment type="catalytic activity">
    <reaction evidence="1">
        <text>Hydrolysis of alkylated DNA, releasing 3-methyladenine, 3-methylguanine, 7-methylguanine and 7-methyladenine.</text>
        <dbReference type="EC" id="3.2.2.21"/>
    </reaction>
</comment>
<dbReference type="SUPFAM" id="SSF48150">
    <property type="entry name" value="DNA-glycosylase"/>
    <property type="match status" value="1"/>
</dbReference>
<evidence type="ECO:0000256" key="2">
    <source>
        <dbReference type="ARBA" id="ARBA00010817"/>
    </source>
</evidence>
<feature type="domain" description="HhH-GPD" evidence="6">
    <location>
        <begin position="34"/>
        <end position="188"/>
    </location>
</feature>
<dbReference type="SMART" id="SM00478">
    <property type="entry name" value="ENDO3c"/>
    <property type="match status" value="1"/>
</dbReference>
<dbReference type="InterPro" id="IPR051912">
    <property type="entry name" value="Alkylbase_DNA_Glycosylase/TA"/>
</dbReference>
<gene>
    <name evidence="7" type="ORF">A2911_01035</name>
</gene>
<dbReference type="Pfam" id="PF00730">
    <property type="entry name" value="HhH-GPD"/>
    <property type="match status" value="1"/>
</dbReference>
<evidence type="ECO:0000256" key="3">
    <source>
        <dbReference type="ARBA" id="ARBA00012000"/>
    </source>
</evidence>
<dbReference type="GO" id="GO:0006285">
    <property type="term" value="P:base-excision repair, AP site formation"/>
    <property type="evidence" value="ECO:0007669"/>
    <property type="project" value="TreeGrafter"/>
</dbReference>
<evidence type="ECO:0000256" key="4">
    <source>
        <dbReference type="ARBA" id="ARBA00022763"/>
    </source>
</evidence>
<proteinExistence type="inferred from homology"/>
<dbReference type="InterPro" id="IPR011257">
    <property type="entry name" value="DNA_glycosylase"/>
</dbReference>
<dbReference type="FunFam" id="1.10.340.30:FF:000004">
    <property type="entry name" value="DNA-3-methyladenine glycosylase II"/>
    <property type="match status" value="1"/>
</dbReference>
<dbReference type="CDD" id="cd00056">
    <property type="entry name" value="ENDO3c"/>
    <property type="match status" value="1"/>
</dbReference>
<dbReference type="GO" id="GO:0032131">
    <property type="term" value="F:alkylated DNA binding"/>
    <property type="evidence" value="ECO:0007669"/>
    <property type="project" value="TreeGrafter"/>
</dbReference>
<accession>A0A1F6X4T0</accession>
<dbReference type="GO" id="GO:0043916">
    <property type="term" value="F:DNA-7-methylguanine glycosylase activity"/>
    <property type="evidence" value="ECO:0007669"/>
    <property type="project" value="TreeGrafter"/>
</dbReference>
<comment type="caution">
    <text evidence="7">The sequence shown here is derived from an EMBL/GenBank/DDBJ whole genome shotgun (WGS) entry which is preliminary data.</text>
</comment>